<name>A0A2P6MZD9_9EUKA</name>
<accession>A0A2P6MZD9</accession>
<dbReference type="EMBL" id="MDYQ01000283">
    <property type="protein sequence ID" value="PRP77071.1"/>
    <property type="molecule type" value="Genomic_DNA"/>
</dbReference>
<evidence type="ECO:0000313" key="2">
    <source>
        <dbReference type="EMBL" id="PRP77071.1"/>
    </source>
</evidence>
<dbReference type="GO" id="GO:0003723">
    <property type="term" value="F:RNA binding"/>
    <property type="evidence" value="ECO:0007669"/>
    <property type="project" value="TreeGrafter"/>
</dbReference>
<feature type="domain" description="Xrn1 helical" evidence="1">
    <location>
        <begin position="96"/>
        <end position="339"/>
    </location>
</feature>
<dbReference type="AlphaFoldDB" id="A0A2P6MZD9"/>
<dbReference type="Proteomes" id="UP000241769">
    <property type="component" value="Unassembled WGS sequence"/>
</dbReference>
<dbReference type="GO" id="GO:0005634">
    <property type="term" value="C:nucleus"/>
    <property type="evidence" value="ECO:0007669"/>
    <property type="project" value="TreeGrafter"/>
</dbReference>
<gene>
    <name evidence="2" type="ORF">PROFUN_14616</name>
</gene>
<sequence>MEVAITPGSGFMYRLSLRMTSWIHHKIMSDERRKKPKIFFSGVEGLSVHKDRCMVLRECPFQRHNPSQFMTRELFQLVDFSILRTYIDEKVRSKYLPTLDIRESALHYFFGLYADVLSESMNGYITDRRAEIHWLRTFMEKLAVLEEAVLKERLVQLKQSFPKWKNVLSRPETARSDLQPATSQSIKTTDEPLTLPVGYVMNIRFSDLGQLSTEVVIVIPRQFRELFPLDFVKMQNVSHVTTSKLKRVPRKRWKKRKHHTQTTLRGPSKREIQYYCRGCISWNFIYPHHYAPTASDIVEYLNNSSGPSQEFELSNPLTPLAHLLVVLSKKNVKQLPGMHWTSMWRVLDFLENREKAAAIADASIAASPDAIGIQRTEKEKATSNERRDTDQAQLMEQIEQLSIMRSNLMFRE</sequence>
<comment type="caution">
    <text evidence="2">The sequence shown here is derived from an EMBL/GenBank/DDBJ whole genome shotgun (WGS) entry which is preliminary data.</text>
</comment>
<dbReference type="GO" id="GO:0004534">
    <property type="term" value="F:5'-3' RNA exonuclease activity"/>
    <property type="evidence" value="ECO:0007669"/>
    <property type="project" value="TreeGrafter"/>
</dbReference>
<dbReference type="InParanoid" id="A0A2P6MZD9"/>
<dbReference type="InterPro" id="IPR027073">
    <property type="entry name" value="5_3_exoribonuclease"/>
</dbReference>
<proteinExistence type="predicted"/>
<organism evidence="2 3">
    <name type="scientific">Planoprotostelium fungivorum</name>
    <dbReference type="NCBI Taxonomy" id="1890364"/>
    <lineage>
        <taxon>Eukaryota</taxon>
        <taxon>Amoebozoa</taxon>
        <taxon>Evosea</taxon>
        <taxon>Variosea</taxon>
        <taxon>Cavosteliida</taxon>
        <taxon>Cavosteliaceae</taxon>
        <taxon>Planoprotostelium</taxon>
    </lineage>
</organism>
<reference evidence="2 3" key="1">
    <citation type="journal article" date="2018" name="Genome Biol. Evol.">
        <title>Multiple Roots of Fruiting Body Formation in Amoebozoa.</title>
        <authorList>
            <person name="Hillmann F."/>
            <person name="Forbes G."/>
            <person name="Novohradska S."/>
            <person name="Ferling I."/>
            <person name="Riege K."/>
            <person name="Groth M."/>
            <person name="Westermann M."/>
            <person name="Marz M."/>
            <person name="Spaller T."/>
            <person name="Winckler T."/>
            <person name="Schaap P."/>
            <person name="Glockner G."/>
        </authorList>
    </citation>
    <scope>NUCLEOTIDE SEQUENCE [LARGE SCALE GENOMIC DNA]</scope>
    <source>
        <strain evidence="2 3">Jena</strain>
    </source>
</reference>
<dbReference type="GO" id="GO:0000956">
    <property type="term" value="P:nuclear-transcribed mRNA catabolic process"/>
    <property type="evidence" value="ECO:0007669"/>
    <property type="project" value="TreeGrafter"/>
</dbReference>
<evidence type="ECO:0000313" key="3">
    <source>
        <dbReference type="Proteomes" id="UP000241769"/>
    </source>
</evidence>
<dbReference type="Pfam" id="PF17846">
    <property type="entry name" value="XRN_M"/>
    <property type="match status" value="1"/>
</dbReference>
<protein>
    <submittedName>
        <fullName evidence="2">5'-3' exoribonuclease 1-like</fullName>
    </submittedName>
</protein>
<evidence type="ECO:0000259" key="1">
    <source>
        <dbReference type="Pfam" id="PF17846"/>
    </source>
</evidence>
<dbReference type="PANTHER" id="PTHR12341">
    <property type="entry name" value="5'-&gt;3' EXORIBONUCLEASE"/>
    <property type="match status" value="1"/>
</dbReference>
<dbReference type="InterPro" id="IPR041412">
    <property type="entry name" value="Xrn1_helical"/>
</dbReference>
<dbReference type="OrthoDB" id="1744387at2759"/>
<keyword evidence="3" id="KW-1185">Reference proteome</keyword>
<dbReference type="STRING" id="1890364.A0A2P6MZD9"/>